<evidence type="ECO:0000256" key="2">
    <source>
        <dbReference type="ARBA" id="ARBA00023125"/>
    </source>
</evidence>
<evidence type="ECO:0000259" key="4">
    <source>
        <dbReference type="PROSITE" id="PS01124"/>
    </source>
</evidence>
<gene>
    <name evidence="5" type="ORF">soil367_08405</name>
</gene>
<dbReference type="SMART" id="SM00342">
    <property type="entry name" value="HTH_ARAC"/>
    <property type="match status" value="1"/>
</dbReference>
<evidence type="ECO:0000313" key="5">
    <source>
        <dbReference type="EMBL" id="QCF25938.1"/>
    </source>
</evidence>
<accession>A0A4P7XG35</accession>
<dbReference type="InterPro" id="IPR009057">
    <property type="entry name" value="Homeodomain-like_sf"/>
</dbReference>
<dbReference type="EMBL" id="CP031093">
    <property type="protein sequence ID" value="QCF25938.1"/>
    <property type="molecule type" value="Genomic_DNA"/>
</dbReference>
<dbReference type="PANTHER" id="PTHR46796">
    <property type="entry name" value="HTH-TYPE TRANSCRIPTIONAL ACTIVATOR RHAS-RELATED"/>
    <property type="match status" value="1"/>
</dbReference>
<dbReference type="Proteomes" id="UP000298049">
    <property type="component" value="Chromosome"/>
</dbReference>
<dbReference type="InterPro" id="IPR014710">
    <property type="entry name" value="RmlC-like_jellyroll"/>
</dbReference>
<keyword evidence="6" id="KW-1185">Reference proteome</keyword>
<dbReference type="AlphaFoldDB" id="A0A4P7XG35"/>
<evidence type="ECO:0000256" key="3">
    <source>
        <dbReference type="ARBA" id="ARBA00023163"/>
    </source>
</evidence>
<dbReference type="SUPFAM" id="SSF46689">
    <property type="entry name" value="Homeodomain-like"/>
    <property type="match status" value="2"/>
</dbReference>
<protein>
    <submittedName>
        <fullName evidence="5">AraC family transcriptional regulator</fullName>
    </submittedName>
</protein>
<reference evidence="5 6" key="1">
    <citation type="submission" date="2018-07" db="EMBL/GenBank/DDBJ databases">
        <title>Marsedoiliclastica nanhaica gen. nov. sp. nov., a novel marine hydrocarbonoclastic bacterium isolated from an in-situ enriched hydrocarbon-degrading consortium in deep-sea sediment.</title>
        <authorList>
            <person name="Dong C."/>
            <person name="Ma T."/>
            <person name="Liu R."/>
            <person name="Shao Z."/>
        </authorList>
    </citation>
    <scope>NUCLEOTIDE SEQUENCE [LARGE SCALE GENOMIC DNA]</scope>
    <source>
        <strain evidence="6">soil36-7</strain>
    </source>
</reference>
<dbReference type="GO" id="GO:0003700">
    <property type="term" value="F:DNA-binding transcription factor activity"/>
    <property type="evidence" value="ECO:0007669"/>
    <property type="project" value="InterPro"/>
</dbReference>
<dbReference type="GO" id="GO:0043565">
    <property type="term" value="F:sequence-specific DNA binding"/>
    <property type="evidence" value="ECO:0007669"/>
    <property type="project" value="InterPro"/>
</dbReference>
<dbReference type="PROSITE" id="PS01124">
    <property type="entry name" value="HTH_ARAC_FAMILY_2"/>
    <property type="match status" value="1"/>
</dbReference>
<organism evidence="5 6">
    <name type="scientific">Hydrocarboniclastica marina</name>
    <dbReference type="NCBI Taxonomy" id="2259620"/>
    <lineage>
        <taxon>Bacteria</taxon>
        <taxon>Pseudomonadati</taxon>
        <taxon>Pseudomonadota</taxon>
        <taxon>Gammaproteobacteria</taxon>
        <taxon>Alteromonadales</taxon>
        <taxon>Alteromonadaceae</taxon>
        <taxon>Hydrocarboniclastica</taxon>
    </lineage>
</organism>
<dbReference type="Gene3D" id="2.60.120.10">
    <property type="entry name" value="Jelly Rolls"/>
    <property type="match status" value="1"/>
</dbReference>
<dbReference type="Pfam" id="PF12833">
    <property type="entry name" value="HTH_18"/>
    <property type="match status" value="1"/>
</dbReference>
<keyword evidence="1" id="KW-0805">Transcription regulation</keyword>
<name>A0A4P7XG35_9ALTE</name>
<evidence type="ECO:0000313" key="6">
    <source>
        <dbReference type="Proteomes" id="UP000298049"/>
    </source>
</evidence>
<evidence type="ECO:0000256" key="1">
    <source>
        <dbReference type="ARBA" id="ARBA00023015"/>
    </source>
</evidence>
<keyword evidence="2" id="KW-0238">DNA-binding</keyword>
<dbReference type="InterPro" id="IPR050204">
    <property type="entry name" value="AraC_XylS_family_regulators"/>
</dbReference>
<dbReference type="Gene3D" id="1.10.10.60">
    <property type="entry name" value="Homeodomain-like"/>
    <property type="match status" value="2"/>
</dbReference>
<dbReference type="RefSeq" id="WP_136548663.1">
    <property type="nucleotide sequence ID" value="NZ_CP031093.1"/>
</dbReference>
<keyword evidence="3" id="KW-0804">Transcription</keyword>
<dbReference type="KEGG" id="hmi:soil367_08405"/>
<dbReference type="Pfam" id="PF12852">
    <property type="entry name" value="Cupin_6"/>
    <property type="match status" value="1"/>
</dbReference>
<sequence length="317" mass="35575">MDTLSLLLDDIRLSGARFKRVELQPPWKMALHMPGVASFHVVTSGSCVLAREGEANLKIQTGDVIILPRGPAHWMSDSDDSMRTCPALDLKQHLDPQETGGLQTLSVFSQPQLADRLVSGYFEFDSDLARPLISALPSLIHYRATDSETPDWLHFGLMFLETEISTQRTAQQAVINRIADILLIQCLRDYVDNLPEGSGNWLLALKDPALSAALSAMHKNPERAWTVPQLAGIACMSRSSFANRFGKVLGEPPWSYLTAHRMRLAAWQLRHSNQPIWHIAEQFGYQSDAAFSQAFRRIHDCAPSRYRELSRLSDSPR</sequence>
<proteinExistence type="predicted"/>
<dbReference type="PANTHER" id="PTHR46796:SF7">
    <property type="entry name" value="ARAC FAMILY TRANSCRIPTIONAL REGULATOR"/>
    <property type="match status" value="1"/>
</dbReference>
<dbReference type="InterPro" id="IPR018060">
    <property type="entry name" value="HTH_AraC"/>
</dbReference>
<feature type="domain" description="HTH araC/xylS-type" evidence="4">
    <location>
        <begin position="211"/>
        <end position="309"/>
    </location>
</feature>
<dbReference type="OrthoDB" id="9783876at2"/>
<dbReference type="SUPFAM" id="SSF51215">
    <property type="entry name" value="Regulatory protein AraC"/>
    <property type="match status" value="1"/>
</dbReference>
<dbReference type="InterPro" id="IPR032783">
    <property type="entry name" value="AraC_lig"/>
</dbReference>
<dbReference type="InterPro" id="IPR037923">
    <property type="entry name" value="HTH-like"/>
</dbReference>